<evidence type="ECO:0000313" key="4">
    <source>
        <dbReference type="EMBL" id="VDN49501.1"/>
    </source>
</evidence>
<dbReference type="AlphaFoldDB" id="A0A183F0R2"/>
<feature type="domain" description="Cadherin" evidence="3">
    <location>
        <begin position="3"/>
        <end position="126"/>
    </location>
</feature>
<evidence type="ECO:0000313" key="5">
    <source>
        <dbReference type="Proteomes" id="UP000271098"/>
    </source>
</evidence>
<keyword evidence="2" id="KW-1133">Transmembrane helix</keyword>
<dbReference type="GO" id="GO:0007156">
    <property type="term" value="P:homophilic cell adhesion via plasma membrane adhesion molecules"/>
    <property type="evidence" value="ECO:0007669"/>
    <property type="project" value="InterPro"/>
</dbReference>
<dbReference type="WBParaSite" id="GPUH_0002683301-mRNA-1">
    <property type="protein sequence ID" value="GPUH_0002683301-mRNA-1"/>
    <property type="gene ID" value="GPUH_0002683301"/>
</dbReference>
<dbReference type="PROSITE" id="PS50268">
    <property type="entry name" value="CADHERIN_2"/>
    <property type="match status" value="1"/>
</dbReference>
<dbReference type="EMBL" id="UYRT01114313">
    <property type="protein sequence ID" value="VDN49501.1"/>
    <property type="molecule type" value="Genomic_DNA"/>
</dbReference>
<protein>
    <submittedName>
        <fullName evidence="6">Cadherin domain-containing protein</fullName>
    </submittedName>
</protein>
<evidence type="ECO:0000256" key="1">
    <source>
        <dbReference type="PROSITE-ProRule" id="PRU00043"/>
    </source>
</evidence>
<dbReference type="Proteomes" id="UP000271098">
    <property type="component" value="Unassembled WGS sequence"/>
</dbReference>
<dbReference type="GO" id="GO:0016020">
    <property type="term" value="C:membrane"/>
    <property type="evidence" value="ECO:0007669"/>
    <property type="project" value="InterPro"/>
</dbReference>
<dbReference type="InterPro" id="IPR015919">
    <property type="entry name" value="Cadherin-like_sf"/>
</dbReference>
<sequence length="192" mass="21419">MFETDLYTKAISRDAVAGTKIVRVVAEDPDLVNDSSPNSNSVRYRIDETVYRYGDRVRQASGFLTIDEKSGVIRLAQSPHASAGGVFESRIASSDHTDVDSHIANTKLKVRRNLKLLQLLLLSPLLLPKLLLPPRNYHCYYLSPLVTITVIVITIFIITVITTIIITLIHTTAAQSHILTFNFYNSVSGMQF</sequence>
<keyword evidence="5" id="KW-1185">Reference proteome</keyword>
<dbReference type="InterPro" id="IPR002126">
    <property type="entry name" value="Cadherin-like_dom"/>
</dbReference>
<keyword evidence="1" id="KW-0106">Calcium</keyword>
<dbReference type="Gene3D" id="2.60.40.60">
    <property type="entry name" value="Cadherins"/>
    <property type="match status" value="1"/>
</dbReference>
<feature type="transmembrane region" description="Helical" evidence="2">
    <location>
        <begin position="116"/>
        <end position="133"/>
    </location>
</feature>
<dbReference type="CDD" id="cd11304">
    <property type="entry name" value="Cadherin_repeat"/>
    <property type="match status" value="1"/>
</dbReference>
<accession>A0A183F0R2</accession>
<evidence type="ECO:0000256" key="2">
    <source>
        <dbReference type="SAM" id="Phobius"/>
    </source>
</evidence>
<organism evidence="6">
    <name type="scientific">Gongylonema pulchrum</name>
    <dbReference type="NCBI Taxonomy" id="637853"/>
    <lineage>
        <taxon>Eukaryota</taxon>
        <taxon>Metazoa</taxon>
        <taxon>Ecdysozoa</taxon>
        <taxon>Nematoda</taxon>
        <taxon>Chromadorea</taxon>
        <taxon>Rhabditida</taxon>
        <taxon>Spirurina</taxon>
        <taxon>Spiruromorpha</taxon>
        <taxon>Spiruroidea</taxon>
        <taxon>Gongylonematidae</taxon>
        <taxon>Gongylonema</taxon>
    </lineage>
</organism>
<gene>
    <name evidence="4" type="ORF">GPUH_LOCUS26803</name>
</gene>
<dbReference type="SUPFAM" id="SSF49313">
    <property type="entry name" value="Cadherin-like"/>
    <property type="match status" value="1"/>
</dbReference>
<reference evidence="6" key="1">
    <citation type="submission" date="2016-06" db="UniProtKB">
        <authorList>
            <consortium name="WormBaseParasite"/>
        </authorList>
    </citation>
    <scope>IDENTIFICATION</scope>
</reference>
<keyword evidence="2" id="KW-0472">Membrane</keyword>
<reference evidence="4 5" key="2">
    <citation type="submission" date="2018-11" db="EMBL/GenBank/DDBJ databases">
        <authorList>
            <consortium name="Pathogen Informatics"/>
        </authorList>
    </citation>
    <scope>NUCLEOTIDE SEQUENCE [LARGE SCALE GENOMIC DNA]</scope>
</reference>
<dbReference type="GO" id="GO:0005509">
    <property type="term" value="F:calcium ion binding"/>
    <property type="evidence" value="ECO:0007669"/>
    <property type="project" value="UniProtKB-UniRule"/>
</dbReference>
<proteinExistence type="predicted"/>
<feature type="transmembrane region" description="Helical" evidence="2">
    <location>
        <begin position="145"/>
        <end position="169"/>
    </location>
</feature>
<keyword evidence="2" id="KW-0812">Transmembrane</keyword>
<evidence type="ECO:0000313" key="6">
    <source>
        <dbReference type="WBParaSite" id="GPUH_0002683301-mRNA-1"/>
    </source>
</evidence>
<name>A0A183F0R2_9BILA</name>
<evidence type="ECO:0000259" key="3">
    <source>
        <dbReference type="PROSITE" id="PS50268"/>
    </source>
</evidence>